<feature type="compositionally biased region" description="Basic and acidic residues" evidence="5">
    <location>
        <begin position="337"/>
        <end position="351"/>
    </location>
</feature>
<gene>
    <name evidence="8" type="ORF">QTP70_027328</name>
</gene>
<feature type="domain" description="Rab3GAP regulatory subunit C-terminal" evidence="7">
    <location>
        <begin position="752"/>
        <end position="1342"/>
    </location>
</feature>
<evidence type="ECO:0000256" key="2">
    <source>
        <dbReference type="ARBA" id="ARBA00008153"/>
    </source>
</evidence>
<dbReference type="Proteomes" id="UP001274896">
    <property type="component" value="Unassembled WGS sequence"/>
</dbReference>
<name>A0AAE0R156_9TELE</name>
<feature type="region of interest" description="Disordered" evidence="5">
    <location>
        <begin position="25"/>
        <end position="66"/>
    </location>
</feature>
<comment type="similarity">
    <text evidence="2">Belongs to the Rab3-GAP regulatory subunit family.</text>
</comment>
<dbReference type="InterPro" id="IPR032839">
    <property type="entry name" value="RAB3GAP_N"/>
</dbReference>
<feature type="domain" description="Rab3-GAP regulatory subunit N-terminal" evidence="6">
    <location>
        <begin position="74"/>
        <end position="474"/>
    </location>
</feature>
<dbReference type="Pfam" id="PF14656">
    <property type="entry name" value="RAB3GAP2_C"/>
    <property type="match status" value="1"/>
</dbReference>
<sequence>MSCSLLDFCRIQELKHVRDFLFQSQKNPSTDDNKEQTETELGWDDSDWGSWEAADTKEDGTTPDDDVQQNSAAWLQDCALALSPCSDLLVIARDQKTAFLSAKWQTDASGKEEMTLAVSWSGVLSAEDGEYVSSVICIPLASQKRSSTGRPDWTCIVVGFSSGYVRFYTENGVLLLAQLLNEDPVLRLKCRTYEIPRHPGVTEQHEELSILYPAALVTIDGFSLFQSLRACRNQVARAAAAGSDVIQPPPLAYKKWGLQDMDTIVDQKQCIMTLNVFDQMKNPFDSWRFPRLSKGQSSCHESGSSQPLLSHVALAVASKLTSALFSAASGWLGWNKNKTEEDPAQKQKPKVEPATPLPIRFGLPDSRRHGESICLSPCNTMAGVTDDFGRVTLLDLARGIAIRMWKGYRDAQLGWVQVREAHGDRDITTSPSMPHRCAQFLVIYAPRRGILEVWGTQHGPRIGAFTVGKHCSLLYPGYKLMGVNSVTSQGWHLHTQQVCLFDPVNGVLRSITVPFHLALSDKKSERAKDMHLLKRLNALLRSTDPDPDLLESEAQSVLLEIKHPAVKKQEILNETFTLFYYQALESLLSSKSAPVSCMTNITRALLESLKEQDPEALDESLLQLCSSQIKLLQLYTDVQLLHSPDTSPTEPETLTVPGIEDDLTRIRPILRRYAELNSRPSVSFAQDGAEPLPVRTFLSQLVCEGSELRLIRGPDTDWTQLGSFLFWGCLSGQSPLERVCETLQQSGISPQQLLSLLLTVWLNREKEILKRADAIRNLHTLLNTLSSMKGAIDESWDVQCVSPWWQQVRNACVQSESAGAAMLAALVAQRAAKRSITSLAENKLQSDWECVSLELEQWVVCVRQLEDVLALQTLLSLPSPQGTPGGAVQRCSVKALLESGRGGVADSVAKLIFRQDVTPGTLRDIVQRRVSDQHEEQGEEHRSQVETEEKDALHTLEELLACVCRRFPNSLSPDVLWAHCCWEYMAGRYLEWSVDYLKMISSPHIQLGICTMMWNTFIVKRFSAAAFLMEKVGKAPKDRLCRRDIGMGDAALTSFLGSCVQLLQALMEVSSSSFLLSFPLFSKADSGVEEASVLDVCVEEVWGGTEGPASIAELALQQRAVHYPLVQHHCLLASLLHAAMSFSLRLKPLSLFDTKGKNAFFRELTSIQLLPSGDMDPSLVALRQEFLLNVLTAWVKALDVEQKEDEEERDGVSVKAGVSEQAWMETCMELASLLLLNPDILRRHLVCELYNQGLDLRAEEVMLGVEDKDVLGSQLLVLIGQRVAYSLFHSQTPTKASMELLARLPPTLCTWLKAMDPSDLRRPSVPLKQISRLVSRVIEMLPEKHAQYNMALHLLEAVDILQEDE</sequence>
<comment type="subcellular location">
    <subcellularLocation>
        <location evidence="1">Cytoplasm</location>
    </subcellularLocation>
</comment>
<keyword evidence="4" id="KW-0963">Cytoplasm</keyword>
<proteinExistence type="inferred from homology"/>
<dbReference type="Pfam" id="PF14655">
    <property type="entry name" value="RAB3GAP2_N"/>
    <property type="match status" value="1"/>
</dbReference>
<keyword evidence="3" id="KW-0343">GTPase activation</keyword>
<evidence type="ECO:0000313" key="8">
    <source>
        <dbReference type="EMBL" id="KAK3538008.1"/>
    </source>
</evidence>
<dbReference type="GO" id="GO:0005096">
    <property type="term" value="F:GTPase activator activity"/>
    <property type="evidence" value="ECO:0007669"/>
    <property type="project" value="UniProtKB-KW"/>
</dbReference>
<evidence type="ECO:0000259" key="7">
    <source>
        <dbReference type="Pfam" id="PF14656"/>
    </source>
</evidence>
<evidence type="ECO:0008006" key="10">
    <source>
        <dbReference type="Google" id="ProtNLM"/>
    </source>
</evidence>
<dbReference type="InterPro" id="IPR029257">
    <property type="entry name" value="RAB3GAP2_C"/>
</dbReference>
<dbReference type="PANTHER" id="PTHR12472:SF0">
    <property type="entry name" value="RAB3 GTPASE-ACTIVATING PROTEIN NON-CATALYTIC SUBUNIT"/>
    <property type="match status" value="1"/>
</dbReference>
<evidence type="ECO:0000259" key="6">
    <source>
        <dbReference type="Pfam" id="PF14655"/>
    </source>
</evidence>
<dbReference type="PANTHER" id="PTHR12472">
    <property type="entry name" value="RAB3-GAP REGULATORY DOMAIN"/>
    <property type="match status" value="1"/>
</dbReference>
<organism evidence="8 9">
    <name type="scientific">Hemibagrus guttatus</name>
    <dbReference type="NCBI Taxonomy" id="175788"/>
    <lineage>
        <taxon>Eukaryota</taxon>
        <taxon>Metazoa</taxon>
        <taxon>Chordata</taxon>
        <taxon>Craniata</taxon>
        <taxon>Vertebrata</taxon>
        <taxon>Euteleostomi</taxon>
        <taxon>Actinopterygii</taxon>
        <taxon>Neopterygii</taxon>
        <taxon>Teleostei</taxon>
        <taxon>Ostariophysi</taxon>
        <taxon>Siluriformes</taxon>
        <taxon>Bagridae</taxon>
        <taxon>Hemibagrus</taxon>
    </lineage>
</organism>
<feature type="region of interest" description="Disordered" evidence="5">
    <location>
        <begin position="336"/>
        <end position="362"/>
    </location>
</feature>
<evidence type="ECO:0000256" key="5">
    <source>
        <dbReference type="SAM" id="MobiDB-lite"/>
    </source>
</evidence>
<protein>
    <recommendedName>
        <fullName evidence="10">Rab3 GTPase-activating protein non-catalytic subunit</fullName>
    </recommendedName>
</protein>
<dbReference type="GO" id="GO:0005737">
    <property type="term" value="C:cytoplasm"/>
    <property type="evidence" value="ECO:0007669"/>
    <property type="project" value="UniProtKB-SubCell"/>
</dbReference>
<evidence type="ECO:0000256" key="3">
    <source>
        <dbReference type="ARBA" id="ARBA00022468"/>
    </source>
</evidence>
<reference evidence="8" key="1">
    <citation type="submission" date="2023-06" db="EMBL/GenBank/DDBJ databases">
        <title>Male Hemibagrus guttatus genome.</title>
        <authorList>
            <person name="Bian C."/>
        </authorList>
    </citation>
    <scope>NUCLEOTIDE SEQUENCE</scope>
    <source>
        <strain evidence="8">Male_cb2023</strain>
        <tissue evidence="8">Muscle</tissue>
    </source>
</reference>
<dbReference type="EMBL" id="JAUCMX010000008">
    <property type="protein sequence ID" value="KAK3538008.1"/>
    <property type="molecule type" value="Genomic_DNA"/>
</dbReference>
<evidence type="ECO:0000256" key="4">
    <source>
        <dbReference type="ARBA" id="ARBA00022490"/>
    </source>
</evidence>
<keyword evidence="9" id="KW-1185">Reference proteome</keyword>
<evidence type="ECO:0000313" key="9">
    <source>
        <dbReference type="Proteomes" id="UP001274896"/>
    </source>
</evidence>
<comment type="caution">
    <text evidence="8">The sequence shown here is derived from an EMBL/GenBank/DDBJ whole genome shotgun (WGS) entry which is preliminary data.</text>
</comment>
<accession>A0AAE0R156</accession>
<dbReference type="InterPro" id="IPR026059">
    <property type="entry name" value="Rab3GAP2"/>
</dbReference>
<evidence type="ECO:0000256" key="1">
    <source>
        <dbReference type="ARBA" id="ARBA00004496"/>
    </source>
</evidence>